<feature type="compositionally biased region" description="Low complexity" evidence="1">
    <location>
        <begin position="8"/>
        <end position="17"/>
    </location>
</feature>
<evidence type="ECO:0000313" key="3">
    <source>
        <dbReference type="EMBL" id="TVT20106.1"/>
    </source>
</evidence>
<feature type="compositionally biased region" description="Pro residues" evidence="1">
    <location>
        <begin position="18"/>
        <end position="27"/>
    </location>
</feature>
<dbReference type="Proteomes" id="UP000318578">
    <property type="component" value="Unassembled WGS sequence"/>
</dbReference>
<feature type="compositionally biased region" description="Low complexity" evidence="1">
    <location>
        <begin position="120"/>
        <end position="135"/>
    </location>
</feature>
<keyword evidence="2" id="KW-1133">Transmembrane helix</keyword>
<dbReference type="OrthoDB" id="3630184at2"/>
<keyword evidence="2" id="KW-0812">Transmembrane</keyword>
<evidence type="ECO:0000256" key="2">
    <source>
        <dbReference type="SAM" id="Phobius"/>
    </source>
</evidence>
<sequence>MTHPPSGPYGRPGTYGPPSGPYPPPGPYGAGQGGFPPPGQQQQLPQARPPQQPFDPWGRAPGAFDSYGGGSMEGPVGGPPKKKRTGLVAGVIAAVVVLVAGGVTALVLLTGSDDTGGGTAAPAGAPAAGKPAAPTTPASLAQLAVDSLNSRSASQYATLVCAAPSQADITSLQQQWTTATDLHGSVSGAPEVTGATATVQVSVTYNGKTQNSKIPMKQQGQKWCIDES</sequence>
<keyword evidence="4" id="KW-1185">Reference proteome</keyword>
<proteinExistence type="predicted"/>
<organism evidence="3 4">
    <name type="scientific">Amycolatopsis acidiphila</name>
    <dbReference type="NCBI Taxonomy" id="715473"/>
    <lineage>
        <taxon>Bacteria</taxon>
        <taxon>Bacillati</taxon>
        <taxon>Actinomycetota</taxon>
        <taxon>Actinomycetes</taxon>
        <taxon>Pseudonocardiales</taxon>
        <taxon>Pseudonocardiaceae</taxon>
        <taxon>Amycolatopsis</taxon>
    </lineage>
</organism>
<comment type="caution">
    <text evidence="3">The sequence shown here is derived from an EMBL/GenBank/DDBJ whole genome shotgun (WGS) entry which is preliminary data.</text>
</comment>
<feature type="region of interest" description="Disordered" evidence="1">
    <location>
        <begin position="1"/>
        <end position="83"/>
    </location>
</feature>
<evidence type="ECO:0000256" key="1">
    <source>
        <dbReference type="SAM" id="MobiDB-lite"/>
    </source>
</evidence>
<feature type="region of interest" description="Disordered" evidence="1">
    <location>
        <begin position="116"/>
        <end position="135"/>
    </location>
</feature>
<accession>A0A558A790</accession>
<dbReference type="AlphaFoldDB" id="A0A558A790"/>
<keyword evidence="2" id="KW-0472">Membrane</keyword>
<gene>
    <name evidence="3" type="ORF">FNH06_21830</name>
</gene>
<feature type="transmembrane region" description="Helical" evidence="2">
    <location>
        <begin position="87"/>
        <end position="109"/>
    </location>
</feature>
<protein>
    <recommendedName>
        <fullName evidence="5">DUF4878 domain-containing protein</fullName>
    </recommendedName>
</protein>
<dbReference type="EMBL" id="VJZA01000039">
    <property type="protein sequence ID" value="TVT20106.1"/>
    <property type="molecule type" value="Genomic_DNA"/>
</dbReference>
<name>A0A558A790_9PSEU</name>
<feature type="compositionally biased region" description="Gly residues" evidence="1">
    <location>
        <begin position="67"/>
        <end position="76"/>
    </location>
</feature>
<evidence type="ECO:0008006" key="5">
    <source>
        <dbReference type="Google" id="ProtNLM"/>
    </source>
</evidence>
<reference evidence="3 4" key="1">
    <citation type="submission" date="2019-07" db="EMBL/GenBank/DDBJ databases">
        <title>New species of Amycolatopsis and Streptomyces.</title>
        <authorList>
            <person name="Duangmal K."/>
            <person name="Teo W.F.A."/>
            <person name="Lipun K."/>
        </authorList>
    </citation>
    <scope>NUCLEOTIDE SEQUENCE [LARGE SCALE GENOMIC DNA]</scope>
    <source>
        <strain evidence="3 4">JCM 30562</strain>
    </source>
</reference>
<dbReference type="RefSeq" id="WP_144641727.1">
    <property type="nucleotide sequence ID" value="NZ_BNAX01000004.1"/>
</dbReference>
<evidence type="ECO:0000313" key="4">
    <source>
        <dbReference type="Proteomes" id="UP000318578"/>
    </source>
</evidence>